<sequence>MPDAWPTARREQTGRTVVRSVARTGSGGAGGGAGTELMLAHGNRAAIIGEFRACLPSFVCPDWRLPPVVRSGRPVRKALWPSQQPMRAEPHAMSSNQRRSAPSP</sequence>
<reference evidence="2 3" key="1">
    <citation type="submission" date="2021-01" db="EMBL/GenBank/DDBJ databases">
        <title>Whole genome shotgun sequence of Catellatospora chokoriensis NBRC 107358.</title>
        <authorList>
            <person name="Komaki H."/>
            <person name="Tamura T."/>
        </authorList>
    </citation>
    <scope>NUCLEOTIDE SEQUENCE [LARGE SCALE GENOMIC DNA]</scope>
    <source>
        <strain evidence="2 3">NBRC 107358</strain>
    </source>
</reference>
<keyword evidence="3" id="KW-1185">Reference proteome</keyword>
<feature type="region of interest" description="Disordered" evidence="1">
    <location>
        <begin position="74"/>
        <end position="104"/>
    </location>
</feature>
<feature type="compositionally biased region" description="Polar residues" evidence="1">
    <location>
        <begin position="93"/>
        <end position="104"/>
    </location>
</feature>
<organism evidence="2 3">
    <name type="scientific">Catellatospora chokoriensis</name>
    <dbReference type="NCBI Taxonomy" id="310353"/>
    <lineage>
        <taxon>Bacteria</taxon>
        <taxon>Bacillati</taxon>
        <taxon>Actinomycetota</taxon>
        <taxon>Actinomycetes</taxon>
        <taxon>Micromonosporales</taxon>
        <taxon>Micromonosporaceae</taxon>
        <taxon>Catellatospora</taxon>
    </lineage>
</organism>
<gene>
    <name evidence="2" type="ORF">Cch02nite_57940</name>
</gene>
<comment type="caution">
    <text evidence="2">The sequence shown here is derived from an EMBL/GenBank/DDBJ whole genome shotgun (WGS) entry which is preliminary data.</text>
</comment>
<feature type="region of interest" description="Disordered" evidence="1">
    <location>
        <begin position="1"/>
        <end position="32"/>
    </location>
</feature>
<evidence type="ECO:0000313" key="3">
    <source>
        <dbReference type="Proteomes" id="UP000619293"/>
    </source>
</evidence>
<name>A0A8J3NTU3_9ACTN</name>
<protein>
    <submittedName>
        <fullName evidence="2">Uncharacterized protein</fullName>
    </submittedName>
</protein>
<dbReference type="AlphaFoldDB" id="A0A8J3NTU3"/>
<dbReference type="EMBL" id="BONG01000044">
    <property type="protein sequence ID" value="GIF92350.1"/>
    <property type="molecule type" value="Genomic_DNA"/>
</dbReference>
<accession>A0A8J3NTU3</accession>
<evidence type="ECO:0000256" key="1">
    <source>
        <dbReference type="SAM" id="MobiDB-lite"/>
    </source>
</evidence>
<dbReference type="Proteomes" id="UP000619293">
    <property type="component" value="Unassembled WGS sequence"/>
</dbReference>
<evidence type="ECO:0000313" key="2">
    <source>
        <dbReference type="EMBL" id="GIF92350.1"/>
    </source>
</evidence>
<proteinExistence type="predicted"/>